<feature type="region of interest" description="Disordered" evidence="1">
    <location>
        <begin position="556"/>
        <end position="584"/>
    </location>
</feature>
<reference evidence="2" key="2">
    <citation type="submission" date="2021-12" db="EMBL/GenBank/DDBJ databases">
        <title>Resequencing data analysis of finger millet.</title>
        <authorList>
            <person name="Hatakeyama M."/>
            <person name="Aluri S."/>
            <person name="Balachadran M.T."/>
            <person name="Sivarajan S.R."/>
            <person name="Poveda L."/>
            <person name="Shimizu-Inatsugi R."/>
            <person name="Schlapbach R."/>
            <person name="Sreeman S.M."/>
            <person name="Shimizu K.K."/>
        </authorList>
    </citation>
    <scope>NUCLEOTIDE SEQUENCE</scope>
</reference>
<accession>A0AAV5D059</accession>
<protein>
    <submittedName>
        <fullName evidence="2">Uncharacterized protein</fullName>
    </submittedName>
</protein>
<proteinExistence type="predicted"/>
<dbReference type="EMBL" id="BQKI01000010">
    <property type="protein sequence ID" value="GJN03664.1"/>
    <property type="molecule type" value="Genomic_DNA"/>
</dbReference>
<feature type="compositionally biased region" description="Basic and acidic residues" evidence="1">
    <location>
        <begin position="566"/>
        <end position="577"/>
    </location>
</feature>
<reference evidence="2" key="1">
    <citation type="journal article" date="2018" name="DNA Res.">
        <title>Multiple hybrid de novo genome assembly of finger millet, an orphan allotetraploid crop.</title>
        <authorList>
            <person name="Hatakeyama M."/>
            <person name="Aluri S."/>
            <person name="Balachadran M.T."/>
            <person name="Sivarajan S.R."/>
            <person name="Patrignani A."/>
            <person name="Gruter S."/>
            <person name="Poveda L."/>
            <person name="Shimizu-Inatsugi R."/>
            <person name="Baeten J."/>
            <person name="Francoijs K.J."/>
            <person name="Nataraja K.N."/>
            <person name="Reddy Y.A.N."/>
            <person name="Phadnis S."/>
            <person name="Ravikumar R.L."/>
            <person name="Schlapbach R."/>
            <person name="Sreeman S.M."/>
            <person name="Shimizu K.K."/>
        </authorList>
    </citation>
    <scope>NUCLEOTIDE SEQUENCE</scope>
</reference>
<name>A0AAV5D059_ELECO</name>
<evidence type="ECO:0000313" key="3">
    <source>
        <dbReference type="Proteomes" id="UP001054889"/>
    </source>
</evidence>
<evidence type="ECO:0000313" key="2">
    <source>
        <dbReference type="EMBL" id="GJN03664.1"/>
    </source>
</evidence>
<organism evidence="2 3">
    <name type="scientific">Eleusine coracana subsp. coracana</name>
    <dbReference type="NCBI Taxonomy" id="191504"/>
    <lineage>
        <taxon>Eukaryota</taxon>
        <taxon>Viridiplantae</taxon>
        <taxon>Streptophyta</taxon>
        <taxon>Embryophyta</taxon>
        <taxon>Tracheophyta</taxon>
        <taxon>Spermatophyta</taxon>
        <taxon>Magnoliopsida</taxon>
        <taxon>Liliopsida</taxon>
        <taxon>Poales</taxon>
        <taxon>Poaceae</taxon>
        <taxon>PACMAD clade</taxon>
        <taxon>Chloridoideae</taxon>
        <taxon>Cynodonteae</taxon>
        <taxon>Eleusininae</taxon>
        <taxon>Eleusine</taxon>
    </lineage>
</organism>
<keyword evidence="3" id="KW-1185">Reference proteome</keyword>
<comment type="caution">
    <text evidence="2">The sequence shown here is derived from an EMBL/GenBank/DDBJ whole genome shotgun (WGS) entry which is preliminary data.</text>
</comment>
<dbReference type="AlphaFoldDB" id="A0AAV5D059"/>
<gene>
    <name evidence="2" type="primary">ga21135</name>
    <name evidence="2" type="ORF">PR202_ga21135</name>
</gene>
<evidence type="ECO:0000256" key="1">
    <source>
        <dbReference type="SAM" id="MobiDB-lite"/>
    </source>
</evidence>
<dbReference type="Proteomes" id="UP001054889">
    <property type="component" value="Unassembled WGS sequence"/>
</dbReference>
<sequence>MPRQSLFSRPEAVLDRRAGGLDPRLGLQEALHGELVRLLLADHLLVPGPVHPPRRVSPGSPVRVLGVPQRLEPELPVPRQVPGLVDEPGYLRLHDHRPRVLPPRPGQVAPYRRPRRVLERRLRREAASLEHEPGGLAPVGAALCRGDVLLVVHGPAQDEHAVLEHGRRVAEDEVDGPGDDAVAVELGLGVRVQRVLERVHPAVEEDGFVRLHQQRHRLVLGRARRVAEPERDGHEPVAQRVERGRLEGGEPVREVPVPRDDRLLRAVAVHGHVGHLLGDGHVLLVHAFLHVDHVPSRVRLGHGLERVVDGLELPAAVLGHHHVGLGRVLEPLELPPLLLQCRRGVVRQHGQHPPPVAGREHGQERRGLVDDGQRVAGQLLAVLHGLRHLLLDVAVREPVDARLLVRDHRAQPDAQLVTATGDPVHAADVDAVERAREVVFRVAVDLLAVRHGRLHAWVVAHHQPRPVERGGDRIADGRHGGADQGLGRRVRGVGGLGEALLARVAVVRLRAHRLDALGHADQVGPRAAAAAAGGGRLGGRRGGAVVVLGAGVVRHGGAAHDDDDQHDGRAAGGDHHAPPLLPLPLDAPTLRERFEVREGRRHGRCRRLLLAPFFSSFLVSLCP</sequence>